<protein>
    <submittedName>
        <fullName evidence="2">Uncharacterized protein</fullName>
    </submittedName>
</protein>
<accession>A0A5B7B997</accession>
<keyword evidence="1" id="KW-0472">Membrane</keyword>
<keyword evidence="1" id="KW-1133">Transmembrane helix</keyword>
<reference evidence="2" key="1">
    <citation type="submission" date="2019-08" db="EMBL/GenBank/DDBJ databases">
        <title>Reference gene set and small RNA set construction with multiple tissues from Davidia involucrata Baill.</title>
        <authorList>
            <person name="Yang H."/>
            <person name="Zhou C."/>
            <person name="Li G."/>
            <person name="Wang J."/>
            <person name="Gao P."/>
            <person name="Wang M."/>
            <person name="Wang R."/>
            <person name="Zhao Y."/>
        </authorList>
    </citation>
    <scope>NUCLEOTIDE SEQUENCE</scope>
    <source>
        <tissue evidence="2">Mixed with DoveR01_LX</tissue>
    </source>
</reference>
<dbReference type="EMBL" id="GHES01034506">
    <property type="protein sequence ID" value="MPA65065.1"/>
    <property type="molecule type" value="Transcribed_RNA"/>
</dbReference>
<feature type="transmembrane region" description="Helical" evidence="1">
    <location>
        <begin position="165"/>
        <end position="185"/>
    </location>
</feature>
<evidence type="ECO:0000313" key="2">
    <source>
        <dbReference type="EMBL" id="MPA65065.1"/>
    </source>
</evidence>
<sequence length="187" mass="21206">MNRMKMDSQQPCLLQQASMLRLYGCLYMPGANVKLRNKYGKTAITLSEVNKNSTDVFEKVILEYALAKGNHGSTGFYALHHAACRKRNVICRGAKVGPSSAFCWNHRKKFDADEPGVFRVITTKNKEVHFVCEGGIEMAKMWVRGIKLVTREAIFGSCIEVGRSLFLFFIIFFCLCQQFLMSCIVKI</sequence>
<proteinExistence type="predicted"/>
<gene>
    <name evidence="2" type="ORF">Din_034506</name>
</gene>
<organism evidence="2">
    <name type="scientific">Davidia involucrata</name>
    <name type="common">Dove tree</name>
    <dbReference type="NCBI Taxonomy" id="16924"/>
    <lineage>
        <taxon>Eukaryota</taxon>
        <taxon>Viridiplantae</taxon>
        <taxon>Streptophyta</taxon>
        <taxon>Embryophyta</taxon>
        <taxon>Tracheophyta</taxon>
        <taxon>Spermatophyta</taxon>
        <taxon>Magnoliopsida</taxon>
        <taxon>eudicotyledons</taxon>
        <taxon>Gunneridae</taxon>
        <taxon>Pentapetalae</taxon>
        <taxon>asterids</taxon>
        <taxon>Cornales</taxon>
        <taxon>Nyssaceae</taxon>
        <taxon>Davidia</taxon>
    </lineage>
</organism>
<dbReference type="AlphaFoldDB" id="A0A5B7B997"/>
<evidence type="ECO:0000256" key="1">
    <source>
        <dbReference type="SAM" id="Phobius"/>
    </source>
</evidence>
<keyword evidence="1" id="KW-0812">Transmembrane</keyword>
<name>A0A5B7B997_DAVIN</name>